<comment type="caution">
    <text evidence="9">The sequence shown here is derived from an EMBL/GenBank/DDBJ whole genome shotgun (WGS) entry which is preliminary data.</text>
</comment>
<organism evidence="9 10">
    <name type="scientific">Orchesella dallaii</name>
    <dbReference type="NCBI Taxonomy" id="48710"/>
    <lineage>
        <taxon>Eukaryota</taxon>
        <taxon>Metazoa</taxon>
        <taxon>Ecdysozoa</taxon>
        <taxon>Arthropoda</taxon>
        <taxon>Hexapoda</taxon>
        <taxon>Collembola</taxon>
        <taxon>Entomobryomorpha</taxon>
        <taxon>Entomobryoidea</taxon>
        <taxon>Orchesellidae</taxon>
        <taxon>Orchesellinae</taxon>
        <taxon>Orchesella</taxon>
    </lineage>
</organism>
<dbReference type="InterPro" id="IPR006593">
    <property type="entry name" value="Cyt_b561/ferric_Rdtase_TM"/>
</dbReference>
<proteinExistence type="predicted"/>
<evidence type="ECO:0000313" key="10">
    <source>
        <dbReference type="Proteomes" id="UP001642540"/>
    </source>
</evidence>
<feature type="transmembrane region" description="Helical" evidence="7">
    <location>
        <begin position="419"/>
        <end position="441"/>
    </location>
</feature>
<keyword evidence="10" id="KW-1185">Reference proteome</keyword>
<evidence type="ECO:0000256" key="7">
    <source>
        <dbReference type="SAM" id="Phobius"/>
    </source>
</evidence>
<keyword evidence="5 7" id="KW-1133">Transmembrane helix</keyword>
<feature type="transmembrane region" description="Helical" evidence="7">
    <location>
        <begin position="581"/>
        <end position="601"/>
    </location>
</feature>
<keyword evidence="4" id="KW-0249">Electron transport</keyword>
<reference evidence="9 10" key="1">
    <citation type="submission" date="2024-08" db="EMBL/GenBank/DDBJ databases">
        <authorList>
            <person name="Cucini C."/>
            <person name="Frati F."/>
        </authorList>
    </citation>
    <scope>NUCLEOTIDE SEQUENCE [LARGE SCALE GENOMIC DNA]</scope>
</reference>
<evidence type="ECO:0000256" key="3">
    <source>
        <dbReference type="ARBA" id="ARBA00022692"/>
    </source>
</evidence>
<comment type="subcellular location">
    <subcellularLocation>
        <location evidence="1">Membrane</location>
    </subcellularLocation>
</comment>
<evidence type="ECO:0000256" key="6">
    <source>
        <dbReference type="ARBA" id="ARBA00023136"/>
    </source>
</evidence>
<keyword evidence="3 7" id="KW-0812">Transmembrane</keyword>
<dbReference type="SMART" id="SM00665">
    <property type="entry name" value="B561"/>
    <property type="match status" value="1"/>
</dbReference>
<evidence type="ECO:0000313" key="9">
    <source>
        <dbReference type="EMBL" id="CAL8129193.1"/>
    </source>
</evidence>
<gene>
    <name evidence="9" type="ORF">ODALV1_LOCUS22956</name>
</gene>
<feature type="transmembrane region" description="Helical" evidence="7">
    <location>
        <begin position="521"/>
        <end position="540"/>
    </location>
</feature>
<dbReference type="Proteomes" id="UP001642540">
    <property type="component" value="Unassembled WGS sequence"/>
</dbReference>
<evidence type="ECO:0000256" key="5">
    <source>
        <dbReference type="ARBA" id="ARBA00022989"/>
    </source>
</evidence>
<evidence type="ECO:0000256" key="1">
    <source>
        <dbReference type="ARBA" id="ARBA00004370"/>
    </source>
</evidence>
<feature type="domain" description="Cytochrome b561" evidence="8">
    <location>
        <begin position="387"/>
        <end position="517"/>
    </location>
</feature>
<protein>
    <recommendedName>
        <fullName evidence="8">Cytochrome b561 domain-containing protein</fullName>
    </recommendedName>
</protein>
<name>A0ABP1RJL5_9HEXA</name>
<keyword evidence="6 7" id="KW-0472">Membrane</keyword>
<feature type="transmembrane region" description="Helical" evidence="7">
    <location>
        <begin position="492"/>
        <end position="515"/>
    </location>
</feature>
<keyword evidence="2" id="KW-0813">Transport</keyword>
<evidence type="ECO:0000256" key="4">
    <source>
        <dbReference type="ARBA" id="ARBA00022982"/>
    </source>
</evidence>
<accession>A0ABP1RJL5</accession>
<feature type="transmembrane region" description="Helical" evidence="7">
    <location>
        <begin position="461"/>
        <end position="480"/>
    </location>
</feature>
<evidence type="ECO:0000256" key="2">
    <source>
        <dbReference type="ARBA" id="ARBA00022448"/>
    </source>
</evidence>
<sequence>MQHLSNLQNENVTTSQIEKWWELISAHRSPRVFPLCITKDEKGSYPPELANWGPILNDIEKKNERKYEKTKHFGDFSDSKNKIKKFYHVEQSGESGEHRKFTPLDQWVYLHINMRGGTKGFLAQAITGPLGVPGGQFDNYLVCDEVGPGDQPIQGDYYWSSMAFVHPCSVSPRSNLVWPNIFVVDGTRHNLGSSMDVISFRFRWPEAHCLETGFFQFIFITTDSFSPDDYQIKLSPILKMKSNIDTGISTSPYDRYNGQAGYICSKSYAYKEFEEHLIPNSDYDMCLSKGVGRDEQWTCPPGPFTCGGNLWKQSGDWNSFVDQWLKTSSETGRKDPKECCELGQFPTPQPPSNTTGNSTMSPFTSVEEVELELGHRAEEAEKASRVTHGDLCILTWFVIIPLANYIARHYKEFPDFKKIGLGFWILAHVALHISGLVLIWLSFGLVVGTGENKLGDVSKGHFIFGLLVTLLHLLGFVTALQMLGNLRESEAFNYLATHALGGKAASVFSIVVTVISVTGKGKRLACGGLVLIRIIGVGLMEYVEWKQGKLIGVYFHRARCPALQRILMDGGARPPLMRMKVVLICVMTGSLILGFTCIKIFKL</sequence>
<evidence type="ECO:0000259" key="8">
    <source>
        <dbReference type="SMART" id="SM00665"/>
    </source>
</evidence>
<dbReference type="EMBL" id="CAXLJM020000076">
    <property type="protein sequence ID" value="CAL8129193.1"/>
    <property type="molecule type" value="Genomic_DNA"/>
</dbReference>